<dbReference type="PATRIC" id="fig|1126211.3.peg.836"/>
<accession>I2C2Q3</accession>
<evidence type="ECO:0000313" key="2">
    <source>
        <dbReference type="Proteomes" id="UP000002878"/>
    </source>
</evidence>
<organism evidence="1 2">
    <name type="scientific">Bacillus amyloliquefaciens (strain Y2)</name>
    <name type="common">Bacillus amyloliquefaciens subsp. plantarum (strain B9601-Y2)</name>
    <dbReference type="NCBI Taxonomy" id="1155777"/>
    <lineage>
        <taxon>Bacteria</taxon>
        <taxon>Bacillati</taxon>
        <taxon>Bacillota</taxon>
        <taxon>Bacilli</taxon>
        <taxon>Bacillales</taxon>
        <taxon>Bacillaceae</taxon>
        <taxon>Bacillus</taxon>
        <taxon>Bacillus amyloliquefaciens group</taxon>
    </lineage>
</organism>
<dbReference type="KEGG" id="bqy:MUS_0881"/>
<evidence type="ECO:0000313" key="1">
    <source>
        <dbReference type="EMBL" id="AFJ60927.1"/>
    </source>
</evidence>
<dbReference type="HOGENOM" id="CLU_3195614_0_0_9"/>
<name>I2C2Q3_BACAY</name>
<gene>
    <name evidence="1" type="ORF">MUS_0881</name>
</gene>
<dbReference type="AlphaFoldDB" id="I2C2Q3"/>
<protein>
    <submittedName>
        <fullName evidence="1">Uncharacterized protein</fullName>
    </submittedName>
</protein>
<dbReference type="EMBL" id="CP003332">
    <property type="protein sequence ID" value="AFJ60927.1"/>
    <property type="molecule type" value="Genomic_DNA"/>
</dbReference>
<dbReference type="Proteomes" id="UP000002878">
    <property type="component" value="Chromosome"/>
</dbReference>
<reference evidence="1 2" key="1">
    <citation type="journal article" date="2012" name="J. Biotechnol.">
        <title>Genome sequence of the plant growth promoting strain Bacillus amyloliquefaciens subsp. plantarum B9601-Y2 and expression of mersacidin and other secondary metabolites.</title>
        <authorList>
            <person name="He P."/>
            <person name="Hao K."/>
            <person name="Blom J."/>
            <person name="Ruckert C."/>
            <person name="Vater J."/>
            <person name="Mao Z."/>
            <person name="Wu Y."/>
            <person name="Hou M."/>
            <person name="He P."/>
            <person name="He Y."/>
            <person name="Borriss R."/>
        </authorList>
    </citation>
    <scope>NUCLEOTIDE SEQUENCE [LARGE SCALE GENOMIC DNA]</scope>
    <source>
        <strain evidence="1">Y2</strain>
    </source>
</reference>
<proteinExistence type="predicted"/>
<sequence length="45" mass="5208">MLQGKKIFSAYGLYFVMFFGRYEKKKKKSVRGTDFIAEGIHESNG</sequence>